<dbReference type="RefSeq" id="WP_213160767.1">
    <property type="nucleotide sequence ID" value="NZ_CP058214.1"/>
</dbReference>
<evidence type="ECO:0000256" key="4">
    <source>
        <dbReference type="ARBA" id="ARBA00023004"/>
    </source>
</evidence>
<dbReference type="InterPro" id="IPR027450">
    <property type="entry name" value="AlkB-like"/>
</dbReference>
<feature type="binding site" evidence="5">
    <location>
        <position position="59"/>
    </location>
    <ligand>
        <name>substrate</name>
    </ligand>
</feature>
<dbReference type="PANTHER" id="PTHR16557">
    <property type="entry name" value="ALKYLATED DNA REPAIR PROTEIN ALKB-RELATED"/>
    <property type="match status" value="1"/>
</dbReference>
<dbReference type="Gene3D" id="2.60.120.590">
    <property type="entry name" value="Alpha-ketoglutarate-dependent dioxygenase AlkB-like"/>
    <property type="match status" value="1"/>
</dbReference>
<feature type="binding site" evidence="6">
    <location>
        <position position="173"/>
    </location>
    <ligand>
        <name>Fe cation</name>
        <dbReference type="ChEBI" id="CHEBI:24875"/>
        <note>catalytic</note>
    </ligand>
</feature>
<dbReference type="AlphaFoldDB" id="A0A7S8C4S7"/>
<keyword evidence="9" id="KW-1185">Reference proteome</keyword>
<comment type="cofactor">
    <cofactor evidence="6">
        <name>Fe(2+)</name>
        <dbReference type="ChEBI" id="CHEBI:29033"/>
    </cofactor>
    <text evidence="6">Binds 1 Fe(2+) ion per subunit.</text>
</comment>
<evidence type="ECO:0000256" key="6">
    <source>
        <dbReference type="PIRSR" id="PIRSR604574-2"/>
    </source>
</evidence>
<gene>
    <name evidence="8" type="ORF">HW532_12285</name>
</gene>
<dbReference type="PANTHER" id="PTHR16557:SF2">
    <property type="entry name" value="NUCLEIC ACID DIOXYGENASE ALKBH1"/>
    <property type="match status" value="1"/>
</dbReference>
<keyword evidence="3" id="KW-0560">Oxidoreductase</keyword>
<accession>A0A7S8C4S7</accession>
<dbReference type="GO" id="GO:0035513">
    <property type="term" value="P:oxidative RNA demethylation"/>
    <property type="evidence" value="ECO:0007669"/>
    <property type="project" value="TreeGrafter"/>
</dbReference>
<evidence type="ECO:0000256" key="2">
    <source>
        <dbReference type="ARBA" id="ARBA00022964"/>
    </source>
</evidence>
<name>A0A7S8C4S7_9HYPH</name>
<feature type="binding site" evidence="5">
    <location>
        <position position="121"/>
    </location>
    <ligand>
        <name>substrate</name>
    </ligand>
</feature>
<evidence type="ECO:0000313" key="8">
    <source>
        <dbReference type="EMBL" id="QPC43404.1"/>
    </source>
</evidence>
<evidence type="ECO:0000256" key="3">
    <source>
        <dbReference type="ARBA" id="ARBA00023002"/>
    </source>
</evidence>
<feature type="binding site" evidence="5">
    <location>
        <begin position="106"/>
        <end position="108"/>
    </location>
    <ligand>
        <name>2-oxoglutarate</name>
        <dbReference type="ChEBI" id="CHEBI:16810"/>
    </ligand>
</feature>
<feature type="domain" description="Fe2OG dioxygenase" evidence="7">
    <location>
        <begin position="99"/>
        <end position="200"/>
    </location>
</feature>
<feature type="binding site" evidence="5">
    <location>
        <position position="147"/>
    </location>
    <ligand>
        <name>substrate</name>
    </ligand>
</feature>
<keyword evidence="1 6" id="KW-0479">Metal-binding</keyword>
<dbReference type="GO" id="GO:0035516">
    <property type="term" value="F:broad specificity oxidative DNA demethylase activity"/>
    <property type="evidence" value="ECO:0007669"/>
    <property type="project" value="TreeGrafter"/>
</dbReference>
<proteinExistence type="predicted"/>
<dbReference type="KEGG" id="kmn:HW532_12285"/>
<keyword evidence="2 8" id="KW-0223">Dioxygenase</keyword>
<feature type="binding site" evidence="5">
    <location>
        <begin position="191"/>
        <end position="197"/>
    </location>
    <ligand>
        <name>2-oxoglutarate</name>
        <dbReference type="ChEBI" id="CHEBI:16810"/>
    </ligand>
</feature>
<keyword evidence="4 6" id="KW-0408">Iron</keyword>
<evidence type="ECO:0000259" key="7">
    <source>
        <dbReference type="PROSITE" id="PS51471"/>
    </source>
</evidence>
<dbReference type="Pfam" id="PF13532">
    <property type="entry name" value="2OG-FeII_Oxy_2"/>
    <property type="match status" value="1"/>
</dbReference>
<evidence type="ECO:0000256" key="1">
    <source>
        <dbReference type="ARBA" id="ARBA00022723"/>
    </source>
</evidence>
<sequence length="203" mass="22268">MESKDGLRLLPGYFDRAAQEALMEAVGAVMRAAPPFRPVMPRSGRPFSVTMTNCGDLGWVSDRSGYRYQAHHPETGRPWPSMPEAVLALWEEVADYPAPPEACLVNLYRDSARMGLHRDEDEEEFSAPVVSVSLGDTAVFRIGGLERKGPTRSVRLASGDVLVMGGTSRRFYHGIDRIQPGSSTLVAGGGRINLTLRRVTVPR</sequence>
<dbReference type="GO" id="GO:0035515">
    <property type="term" value="F:oxidative RNA demethylase activity"/>
    <property type="evidence" value="ECO:0007669"/>
    <property type="project" value="TreeGrafter"/>
</dbReference>
<dbReference type="InterPro" id="IPR004574">
    <property type="entry name" value="Alkb"/>
</dbReference>
<dbReference type="Proteomes" id="UP000593594">
    <property type="component" value="Chromosome"/>
</dbReference>
<feature type="binding site" evidence="6">
    <location>
        <position position="119"/>
    </location>
    <ligand>
        <name>Fe cation</name>
        <dbReference type="ChEBI" id="CHEBI:24875"/>
        <note>catalytic</note>
    </ligand>
</feature>
<feature type="binding site" evidence="6">
    <location>
        <position position="117"/>
    </location>
    <ligand>
        <name>Fe cation</name>
        <dbReference type="ChEBI" id="CHEBI:24875"/>
        <note>catalytic</note>
    </ligand>
</feature>
<dbReference type="InterPro" id="IPR005123">
    <property type="entry name" value="Oxoglu/Fe-dep_dioxygenase_dom"/>
</dbReference>
<dbReference type="GO" id="GO:0005737">
    <property type="term" value="C:cytoplasm"/>
    <property type="evidence" value="ECO:0007669"/>
    <property type="project" value="TreeGrafter"/>
</dbReference>
<dbReference type="PROSITE" id="PS51471">
    <property type="entry name" value="FE2OG_OXY"/>
    <property type="match status" value="1"/>
</dbReference>
<dbReference type="EMBL" id="CP058214">
    <property type="protein sequence ID" value="QPC43404.1"/>
    <property type="molecule type" value="Genomic_DNA"/>
</dbReference>
<reference evidence="8 9" key="1">
    <citation type="submission" date="2020-06" db="EMBL/GenBank/DDBJ databases">
        <title>Genome sequence of 2 isolates from Red Sea Mangroves.</title>
        <authorList>
            <person name="Sefrji F."/>
            <person name="Michoud G."/>
            <person name="Merlino G."/>
            <person name="Daffonchio D."/>
        </authorList>
    </citation>
    <scope>NUCLEOTIDE SEQUENCE [LARGE SCALE GENOMIC DNA]</scope>
    <source>
        <strain evidence="8 9">R1DC25</strain>
    </source>
</reference>
<evidence type="ECO:0000313" key="9">
    <source>
        <dbReference type="Proteomes" id="UP000593594"/>
    </source>
</evidence>
<dbReference type="GO" id="GO:0008198">
    <property type="term" value="F:ferrous iron binding"/>
    <property type="evidence" value="ECO:0007669"/>
    <property type="project" value="TreeGrafter"/>
</dbReference>
<evidence type="ECO:0000256" key="5">
    <source>
        <dbReference type="PIRSR" id="PIRSR604574-1"/>
    </source>
</evidence>
<feature type="binding site" evidence="5">
    <location>
        <begin position="66"/>
        <end position="68"/>
    </location>
    <ligand>
        <name>substrate</name>
    </ligand>
</feature>
<protein>
    <submittedName>
        <fullName evidence="8">Alpha-ketoglutarate-dependent dioxygenase AlkB</fullName>
    </submittedName>
</protein>
<dbReference type="InterPro" id="IPR037151">
    <property type="entry name" value="AlkB-like_sf"/>
</dbReference>
<dbReference type="SUPFAM" id="SSF51197">
    <property type="entry name" value="Clavaminate synthase-like"/>
    <property type="match status" value="1"/>
</dbReference>
<organism evidence="8 9">
    <name type="scientific">Kaustia mangrovi</name>
    <dbReference type="NCBI Taxonomy" id="2593653"/>
    <lineage>
        <taxon>Bacteria</taxon>
        <taxon>Pseudomonadati</taxon>
        <taxon>Pseudomonadota</taxon>
        <taxon>Alphaproteobacteria</taxon>
        <taxon>Hyphomicrobiales</taxon>
        <taxon>Parvibaculaceae</taxon>
        <taxon>Kaustia</taxon>
    </lineage>
</organism>